<dbReference type="AlphaFoldDB" id="A0A8J3FE24"/>
<dbReference type="GO" id="GO:0016872">
    <property type="term" value="F:intramolecular lyase activity"/>
    <property type="evidence" value="ECO:0007669"/>
    <property type="project" value="InterPro"/>
</dbReference>
<dbReference type="GO" id="GO:0016117">
    <property type="term" value="P:carotenoid biosynthetic process"/>
    <property type="evidence" value="ECO:0007669"/>
    <property type="project" value="UniProtKB-KW"/>
</dbReference>
<proteinExistence type="predicted"/>
<evidence type="ECO:0000256" key="4">
    <source>
        <dbReference type="ARBA" id="ARBA00022746"/>
    </source>
</evidence>
<name>A0A8J3FE24_9ACTN</name>
<evidence type="ECO:0000256" key="5">
    <source>
        <dbReference type="ARBA" id="ARBA00022989"/>
    </source>
</evidence>
<reference evidence="10" key="2">
    <citation type="submission" date="2020-09" db="EMBL/GenBank/DDBJ databases">
        <authorList>
            <person name="Sun Q."/>
            <person name="Ohkuma M."/>
        </authorList>
    </citation>
    <scope>NUCLEOTIDE SEQUENCE</scope>
    <source>
        <strain evidence="10">JCM 3091</strain>
    </source>
</reference>
<dbReference type="RefSeq" id="WP_189112154.1">
    <property type="nucleotide sequence ID" value="NZ_BMQC01000001.1"/>
</dbReference>
<keyword evidence="11" id="KW-1185">Reference proteome</keyword>
<keyword evidence="5 8" id="KW-1133">Transmembrane helix</keyword>
<gene>
    <name evidence="10" type="ORF">GCM10010124_01180</name>
</gene>
<protein>
    <submittedName>
        <fullName evidence="10">Lycopene cyclase</fullName>
    </submittedName>
</protein>
<comment type="subcellular location">
    <subcellularLocation>
        <location evidence="1">Membrane</location>
        <topology evidence="1">Multi-pass membrane protein</topology>
    </subcellularLocation>
</comment>
<evidence type="ECO:0000259" key="9">
    <source>
        <dbReference type="Pfam" id="PF18916"/>
    </source>
</evidence>
<evidence type="ECO:0000256" key="6">
    <source>
        <dbReference type="ARBA" id="ARBA00023136"/>
    </source>
</evidence>
<keyword evidence="3 8" id="KW-0812">Transmembrane</keyword>
<reference evidence="10" key="1">
    <citation type="journal article" date="2014" name="Int. J. Syst. Evol. Microbiol.">
        <title>Complete genome sequence of Corynebacterium casei LMG S-19264T (=DSM 44701T), isolated from a smear-ripened cheese.</title>
        <authorList>
            <consortium name="US DOE Joint Genome Institute (JGI-PGF)"/>
            <person name="Walter F."/>
            <person name="Albersmeier A."/>
            <person name="Kalinowski J."/>
            <person name="Ruckert C."/>
        </authorList>
    </citation>
    <scope>NUCLEOTIDE SEQUENCE</scope>
    <source>
        <strain evidence="10">JCM 3091</strain>
    </source>
</reference>
<dbReference type="InterPro" id="IPR017825">
    <property type="entry name" value="Lycopene_cyclase_dom"/>
</dbReference>
<sequence>MTGEYTLLAVAAPVAVVLLELVVLRTGLLREGRYWATVAITMAFQIPVDGWLTHPRAPVVLYSPAAISGVRSPFDIPVEDFGFGYALVTAVLLAWRWQRRDAGA</sequence>
<evidence type="ECO:0000256" key="8">
    <source>
        <dbReference type="SAM" id="Phobius"/>
    </source>
</evidence>
<evidence type="ECO:0000256" key="1">
    <source>
        <dbReference type="ARBA" id="ARBA00004141"/>
    </source>
</evidence>
<evidence type="ECO:0000313" key="10">
    <source>
        <dbReference type="EMBL" id="GGK12432.1"/>
    </source>
</evidence>
<keyword evidence="6 8" id="KW-0472">Membrane</keyword>
<comment type="pathway">
    <text evidence="2">Carotenoid biosynthesis.</text>
</comment>
<dbReference type="Pfam" id="PF18916">
    <property type="entry name" value="Lycopene_cyc"/>
    <property type="match status" value="1"/>
</dbReference>
<evidence type="ECO:0000256" key="2">
    <source>
        <dbReference type="ARBA" id="ARBA00004829"/>
    </source>
</evidence>
<keyword evidence="7" id="KW-0413">Isomerase</keyword>
<dbReference type="GO" id="GO:0045436">
    <property type="term" value="F:lycopene beta cyclase activity"/>
    <property type="evidence" value="ECO:0007669"/>
    <property type="project" value="UniProtKB-ARBA"/>
</dbReference>
<keyword evidence="4" id="KW-0125">Carotenoid biosynthesis</keyword>
<evidence type="ECO:0000256" key="3">
    <source>
        <dbReference type="ARBA" id="ARBA00022692"/>
    </source>
</evidence>
<evidence type="ECO:0000313" key="11">
    <source>
        <dbReference type="Proteomes" id="UP000662200"/>
    </source>
</evidence>
<evidence type="ECO:0000256" key="7">
    <source>
        <dbReference type="ARBA" id="ARBA00023235"/>
    </source>
</evidence>
<organism evidence="10 11">
    <name type="scientific">Pilimelia terevasa</name>
    <dbReference type="NCBI Taxonomy" id="53372"/>
    <lineage>
        <taxon>Bacteria</taxon>
        <taxon>Bacillati</taxon>
        <taxon>Actinomycetota</taxon>
        <taxon>Actinomycetes</taxon>
        <taxon>Micromonosporales</taxon>
        <taxon>Micromonosporaceae</taxon>
        <taxon>Pilimelia</taxon>
    </lineage>
</organism>
<feature type="transmembrane region" description="Helical" evidence="8">
    <location>
        <begin position="6"/>
        <end position="24"/>
    </location>
</feature>
<dbReference type="EMBL" id="BMQC01000001">
    <property type="protein sequence ID" value="GGK12432.1"/>
    <property type="molecule type" value="Genomic_DNA"/>
</dbReference>
<dbReference type="NCBIfam" id="TIGR03462">
    <property type="entry name" value="CarR_dom_SF"/>
    <property type="match status" value="1"/>
</dbReference>
<dbReference type="GO" id="GO:0016020">
    <property type="term" value="C:membrane"/>
    <property type="evidence" value="ECO:0007669"/>
    <property type="project" value="UniProtKB-SubCell"/>
</dbReference>
<accession>A0A8J3FE24</accession>
<comment type="caution">
    <text evidence="10">The sequence shown here is derived from an EMBL/GenBank/DDBJ whole genome shotgun (WGS) entry which is preliminary data.</text>
</comment>
<dbReference type="Proteomes" id="UP000662200">
    <property type="component" value="Unassembled WGS sequence"/>
</dbReference>
<feature type="domain" description="Lycopene cyclase" evidence="9">
    <location>
        <begin position="7"/>
        <end position="93"/>
    </location>
</feature>